<accession>A0A5B7GE63</accession>
<sequence>MKLVQWLQDQDDKDKRFIKGPHLAVTVPQQHPPINSITSHALLTPPPVGSTCLATWAFPCLCSRTPMSTTWMTEMNSLLINNLKIQLYTDQ</sequence>
<proteinExistence type="predicted"/>
<reference evidence="1 2" key="1">
    <citation type="submission" date="2019-05" db="EMBL/GenBank/DDBJ databases">
        <title>Another draft genome of Portunus trituberculatus and its Hox gene families provides insights of decapod evolution.</title>
        <authorList>
            <person name="Jeong J.-H."/>
            <person name="Song I."/>
            <person name="Kim S."/>
            <person name="Choi T."/>
            <person name="Kim D."/>
            <person name="Ryu S."/>
            <person name="Kim W."/>
        </authorList>
    </citation>
    <scope>NUCLEOTIDE SEQUENCE [LARGE SCALE GENOMIC DNA]</scope>
    <source>
        <tissue evidence="1">Muscle</tissue>
    </source>
</reference>
<evidence type="ECO:0000313" key="2">
    <source>
        <dbReference type="Proteomes" id="UP000324222"/>
    </source>
</evidence>
<evidence type="ECO:0000313" key="1">
    <source>
        <dbReference type="EMBL" id="MPC55607.1"/>
    </source>
</evidence>
<comment type="caution">
    <text evidence="1">The sequence shown here is derived from an EMBL/GenBank/DDBJ whole genome shotgun (WGS) entry which is preliminary data.</text>
</comment>
<protein>
    <submittedName>
        <fullName evidence="1">Uncharacterized protein</fullName>
    </submittedName>
</protein>
<dbReference type="Proteomes" id="UP000324222">
    <property type="component" value="Unassembled WGS sequence"/>
</dbReference>
<gene>
    <name evidence="1" type="ORF">E2C01_049549</name>
</gene>
<organism evidence="1 2">
    <name type="scientific">Portunus trituberculatus</name>
    <name type="common">Swimming crab</name>
    <name type="synonym">Neptunus trituberculatus</name>
    <dbReference type="NCBI Taxonomy" id="210409"/>
    <lineage>
        <taxon>Eukaryota</taxon>
        <taxon>Metazoa</taxon>
        <taxon>Ecdysozoa</taxon>
        <taxon>Arthropoda</taxon>
        <taxon>Crustacea</taxon>
        <taxon>Multicrustacea</taxon>
        <taxon>Malacostraca</taxon>
        <taxon>Eumalacostraca</taxon>
        <taxon>Eucarida</taxon>
        <taxon>Decapoda</taxon>
        <taxon>Pleocyemata</taxon>
        <taxon>Brachyura</taxon>
        <taxon>Eubrachyura</taxon>
        <taxon>Portunoidea</taxon>
        <taxon>Portunidae</taxon>
        <taxon>Portuninae</taxon>
        <taxon>Portunus</taxon>
    </lineage>
</organism>
<name>A0A5B7GE63_PORTR</name>
<keyword evidence="2" id="KW-1185">Reference proteome</keyword>
<dbReference type="AlphaFoldDB" id="A0A5B7GE63"/>
<dbReference type="EMBL" id="VSRR010013314">
    <property type="protein sequence ID" value="MPC55607.1"/>
    <property type="molecule type" value="Genomic_DNA"/>
</dbReference>